<protein>
    <submittedName>
        <fullName evidence="1">Uncharacterized protein</fullName>
    </submittedName>
</protein>
<gene>
    <name evidence="1" type="ordered locus">Mahau_0549</name>
</gene>
<evidence type="ECO:0000313" key="2">
    <source>
        <dbReference type="Proteomes" id="UP000008457"/>
    </source>
</evidence>
<reference evidence="2" key="1">
    <citation type="submission" date="2010-11" db="EMBL/GenBank/DDBJ databases">
        <title>The complete genome of Mahella australiensis DSM 15567.</title>
        <authorList>
            <consortium name="US DOE Joint Genome Institute (JGI-PGF)"/>
            <person name="Lucas S."/>
            <person name="Copeland A."/>
            <person name="Lapidus A."/>
            <person name="Bruce D."/>
            <person name="Goodwin L."/>
            <person name="Pitluck S."/>
            <person name="Kyrpides N."/>
            <person name="Mavromatis K."/>
            <person name="Pagani I."/>
            <person name="Ivanova N."/>
            <person name="Teshima H."/>
            <person name="Brettin T."/>
            <person name="Detter J.C."/>
            <person name="Han C."/>
            <person name="Tapia R."/>
            <person name="Land M."/>
            <person name="Hauser L."/>
            <person name="Markowitz V."/>
            <person name="Cheng J.-F."/>
            <person name="Hugenholtz P."/>
            <person name="Woyke T."/>
            <person name="Wu D."/>
            <person name="Spring S."/>
            <person name="Pukall R."/>
            <person name="Steenblock K."/>
            <person name="Schneider S."/>
            <person name="Klenk H.-P."/>
            <person name="Eisen J.A."/>
        </authorList>
    </citation>
    <scope>NUCLEOTIDE SEQUENCE [LARGE SCALE GENOMIC DNA]</scope>
    <source>
        <strain evidence="2">DSM 15567 / CIP 107919 / 50-1 BON</strain>
    </source>
</reference>
<proteinExistence type="predicted"/>
<sequence length="72" mass="8031">MLVMSKNKRILADITGAVLAVDECGDDQYYICIEPAGRDKEILGMYETYEDAVLMLTRIAEQAQNGANIVYL</sequence>
<dbReference type="HOGENOM" id="CLU_2717606_0_0_9"/>
<accession>F3ZZE3</accession>
<dbReference type="Proteomes" id="UP000008457">
    <property type="component" value="Chromosome"/>
</dbReference>
<dbReference type="KEGG" id="mas:Mahau_0549"/>
<dbReference type="RefSeq" id="WP_013780186.1">
    <property type="nucleotide sequence ID" value="NC_015520.1"/>
</dbReference>
<name>F3ZZE3_MAHA5</name>
<evidence type="ECO:0000313" key="1">
    <source>
        <dbReference type="EMBL" id="AEE95753.1"/>
    </source>
</evidence>
<dbReference type="AlphaFoldDB" id="F3ZZE3"/>
<reference evidence="1 2" key="2">
    <citation type="journal article" date="2011" name="Stand. Genomic Sci.">
        <title>Complete genome sequence of Mahella australiensis type strain (50-1 BON).</title>
        <authorList>
            <person name="Sikorski J."/>
            <person name="Teshima H."/>
            <person name="Nolan M."/>
            <person name="Lucas S."/>
            <person name="Hammon N."/>
            <person name="Deshpande S."/>
            <person name="Cheng J.F."/>
            <person name="Pitluck S."/>
            <person name="Liolios K."/>
            <person name="Pagani I."/>
            <person name="Ivanova N."/>
            <person name="Huntemann M."/>
            <person name="Mavromatis K."/>
            <person name="Ovchinikova G."/>
            <person name="Pati A."/>
            <person name="Tapia R."/>
            <person name="Han C."/>
            <person name="Goodwin L."/>
            <person name="Chen A."/>
            <person name="Palaniappan K."/>
            <person name="Land M."/>
            <person name="Hauser L."/>
            <person name="Ngatchou-Djao O.D."/>
            <person name="Rohde M."/>
            <person name="Pukall R."/>
            <person name="Spring S."/>
            <person name="Abt B."/>
            <person name="Goker M."/>
            <person name="Detter J.C."/>
            <person name="Woyke T."/>
            <person name="Bristow J."/>
            <person name="Markowitz V."/>
            <person name="Hugenholtz P."/>
            <person name="Eisen J.A."/>
            <person name="Kyrpides N.C."/>
            <person name="Klenk H.P."/>
            <person name="Lapidus A."/>
        </authorList>
    </citation>
    <scope>NUCLEOTIDE SEQUENCE [LARGE SCALE GENOMIC DNA]</scope>
    <source>
        <strain evidence="2">DSM 15567 / CIP 107919 / 50-1 BON</strain>
    </source>
</reference>
<keyword evidence="2" id="KW-1185">Reference proteome</keyword>
<dbReference type="STRING" id="697281.Mahau_0549"/>
<organism evidence="1 2">
    <name type="scientific">Mahella australiensis (strain DSM 15567 / CIP 107919 / 50-1 BON)</name>
    <dbReference type="NCBI Taxonomy" id="697281"/>
    <lineage>
        <taxon>Bacteria</taxon>
        <taxon>Bacillati</taxon>
        <taxon>Bacillota</taxon>
        <taxon>Clostridia</taxon>
        <taxon>Thermoanaerobacterales</taxon>
        <taxon>Thermoanaerobacterales Family IV. Incertae Sedis</taxon>
        <taxon>Mahella</taxon>
    </lineage>
</organism>
<dbReference type="EMBL" id="CP002360">
    <property type="protein sequence ID" value="AEE95753.1"/>
    <property type="molecule type" value="Genomic_DNA"/>
</dbReference>